<dbReference type="Proteomes" id="UP000230447">
    <property type="component" value="Unassembled WGS sequence"/>
</dbReference>
<sequence>MKRHEALKVILENLTNELVITTTGMISREAFNAKDRPENFYMVGSMGLVTPLSLGIALNCKKKVVGIEGDGSMFLNLGSMAMVGAEKPDNLITIVIDNGCYESTGGQYCISQEVNLTRLAESSGYLSVAQVENEKDLKEKVLVFLKKTGPSFILVKVDSSRQEGIPRVSFTPEEIKERFIQAISYD</sequence>
<dbReference type="PANTHER" id="PTHR42818:SF1">
    <property type="entry name" value="SULFOPYRUVATE DECARBOXYLASE"/>
    <property type="match status" value="1"/>
</dbReference>
<evidence type="ECO:0000313" key="5">
    <source>
        <dbReference type="Proteomes" id="UP000230447"/>
    </source>
</evidence>
<dbReference type="GO" id="GO:0030976">
    <property type="term" value="F:thiamine pyrophosphate binding"/>
    <property type="evidence" value="ECO:0007669"/>
    <property type="project" value="InterPro"/>
</dbReference>
<accession>A0A2G9ZE95</accession>
<protein>
    <submittedName>
        <fullName evidence="4">Sulfopyruvate decarboxylase subunit beta</fullName>
    </submittedName>
</protein>
<dbReference type="GO" id="GO:0016831">
    <property type="term" value="F:carboxy-lyase activity"/>
    <property type="evidence" value="ECO:0007669"/>
    <property type="project" value="UniProtKB-KW"/>
</dbReference>
<evidence type="ECO:0000256" key="1">
    <source>
        <dbReference type="ARBA" id="ARBA00022793"/>
    </source>
</evidence>
<dbReference type="AlphaFoldDB" id="A0A2G9ZE95"/>
<dbReference type="InterPro" id="IPR011766">
    <property type="entry name" value="TPP_enzyme_TPP-bd"/>
</dbReference>
<dbReference type="SUPFAM" id="SSF52518">
    <property type="entry name" value="Thiamin diphosphate-binding fold (THDP-binding)"/>
    <property type="match status" value="1"/>
</dbReference>
<dbReference type="EMBL" id="PCSB01000070">
    <property type="protein sequence ID" value="PIP31486.1"/>
    <property type="molecule type" value="Genomic_DNA"/>
</dbReference>
<evidence type="ECO:0000259" key="3">
    <source>
        <dbReference type="Pfam" id="PF02775"/>
    </source>
</evidence>
<keyword evidence="2" id="KW-0456">Lyase</keyword>
<evidence type="ECO:0000256" key="2">
    <source>
        <dbReference type="ARBA" id="ARBA00023239"/>
    </source>
</evidence>
<dbReference type="InterPro" id="IPR051818">
    <property type="entry name" value="TPP_dependent_decarboxylase"/>
</dbReference>
<proteinExistence type="predicted"/>
<dbReference type="Gene3D" id="3.40.50.970">
    <property type="match status" value="1"/>
</dbReference>
<comment type="caution">
    <text evidence="4">The sequence shown here is derived from an EMBL/GenBank/DDBJ whole genome shotgun (WGS) entry which is preliminary data.</text>
</comment>
<gene>
    <name evidence="4" type="ORF">COX24_03405</name>
</gene>
<evidence type="ECO:0000313" key="4">
    <source>
        <dbReference type="EMBL" id="PIP31486.1"/>
    </source>
</evidence>
<keyword evidence="1" id="KW-0210">Decarboxylase</keyword>
<reference evidence="4 5" key="1">
    <citation type="submission" date="2017-09" db="EMBL/GenBank/DDBJ databases">
        <title>Depth-based differentiation of microbial function through sediment-hosted aquifers and enrichment of novel symbionts in the deep terrestrial subsurface.</title>
        <authorList>
            <person name="Probst A.J."/>
            <person name="Ladd B."/>
            <person name="Jarett J.K."/>
            <person name="Geller-Mcgrath D.E."/>
            <person name="Sieber C.M."/>
            <person name="Emerson J.B."/>
            <person name="Anantharaman K."/>
            <person name="Thomas B.C."/>
            <person name="Malmstrom R."/>
            <person name="Stieglmeier M."/>
            <person name="Klingl A."/>
            <person name="Woyke T."/>
            <person name="Ryan C.M."/>
            <person name="Banfield J.F."/>
        </authorList>
    </citation>
    <scope>NUCLEOTIDE SEQUENCE [LARGE SCALE GENOMIC DNA]</scope>
    <source>
        <strain evidence="4">CG23_combo_of_CG06-09_8_20_14_all_37_87_8</strain>
    </source>
</reference>
<name>A0A2G9ZE95_9BACT</name>
<dbReference type="InterPro" id="IPR029061">
    <property type="entry name" value="THDP-binding"/>
</dbReference>
<feature type="domain" description="Thiamine pyrophosphate enzyme TPP-binding" evidence="3">
    <location>
        <begin position="36"/>
        <end position="153"/>
    </location>
</feature>
<dbReference type="Pfam" id="PF02775">
    <property type="entry name" value="TPP_enzyme_C"/>
    <property type="match status" value="1"/>
</dbReference>
<keyword evidence="4" id="KW-0670">Pyruvate</keyword>
<dbReference type="PANTHER" id="PTHR42818">
    <property type="entry name" value="SULFOPYRUVATE DECARBOXYLASE SUBUNIT ALPHA"/>
    <property type="match status" value="1"/>
</dbReference>
<organism evidence="4 5">
    <name type="scientific">bacterium (Candidatus Gribaldobacteria) CG23_combo_of_CG06-09_8_20_14_all_37_87_8</name>
    <dbReference type="NCBI Taxonomy" id="2014278"/>
    <lineage>
        <taxon>Bacteria</taxon>
        <taxon>Candidatus Gribaldobacteria</taxon>
    </lineage>
</organism>